<keyword evidence="1 4" id="KW-0328">Glycosyltransferase</keyword>
<name>A0ABV9GUS2_9BACL</name>
<dbReference type="SUPFAM" id="SSF53756">
    <property type="entry name" value="UDP-Glycosyltransferase/glycogen phosphorylase"/>
    <property type="match status" value="1"/>
</dbReference>
<dbReference type="GO" id="GO:0016757">
    <property type="term" value="F:glycosyltransferase activity"/>
    <property type="evidence" value="ECO:0007669"/>
    <property type="project" value="UniProtKB-KW"/>
</dbReference>
<comment type="caution">
    <text evidence="4">The sequence shown here is derived from an EMBL/GenBank/DDBJ whole genome shotgun (WGS) entry which is preliminary data.</text>
</comment>
<dbReference type="PANTHER" id="PTHR12526:SF629">
    <property type="entry name" value="TEICHURONIC ACID BIOSYNTHESIS GLYCOSYLTRANSFERASE TUAH-RELATED"/>
    <property type="match status" value="1"/>
</dbReference>
<dbReference type="Proteomes" id="UP001596022">
    <property type="component" value="Unassembled WGS sequence"/>
</dbReference>
<proteinExistence type="predicted"/>
<dbReference type="RefSeq" id="WP_376847551.1">
    <property type="nucleotide sequence ID" value="NZ_JBHSFW010000022.1"/>
</dbReference>
<organism evidence="4 5">
    <name type="scientific">Camelliibacillus cellulosilyticus</name>
    <dbReference type="NCBI Taxonomy" id="2174486"/>
    <lineage>
        <taxon>Bacteria</taxon>
        <taxon>Bacillati</taxon>
        <taxon>Bacillota</taxon>
        <taxon>Bacilli</taxon>
        <taxon>Bacillales</taxon>
        <taxon>Sporolactobacillaceae</taxon>
        <taxon>Camelliibacillus</taxon>
    </lineage>
</organism>
<evidence type="ECO:0000313" key="5">
    <source>
        <dbReference type="Proteomes" id="UP001596022"/>
    </source>
</evidence>
<keyword evidence="2 4" id="KW-0808">Transferase</keyword>
<dbReference type="EMBL" id="JBHSFW010000022">
    <property type="protein sequence ID" value="MFC4620440.1"/>
    <property type="molecule type" value="Genomic_DNA"/>
</dbReference>
<protein>
    <submittedName>
        <fullName evidence="4">Glycosyltransferase</fullName>
        <ecNumber evidence="4">2.4.-.-</ecNumber>
    </submittedName>
</protein>
<dbReference type="Gene3D" id="3.40.50.2000">
    <property type="entry name" value="Glycogen Phosphorylase B"/>
    <property type="match status" value="2"/>
</dbReference>
<evidence type="ECO:0000313" key="4">
    <source>
        <dbReference type="EMBL" id="MFC4620440.1"/>
    </source>
</evidence>
<dbReference type="EC" id="2.4.-.-" evidence="4"/>
<keyword evidence="5" id="KW-1185">Reference proteome</keyword>
<dbReference type="InterPro" id="IPR001296">
    <property type="entry name" value="Glyco_trans_1"/>
</dbReference>
<reference evidence="5" key="1">
    <citation type="journal article" date="2019" name="Int. J. Syst. Evol. Microbiol.">
        <title>The Global Catalogue of Microorganisms (GCM) 10K type strain sequencing project: providing services to taxonomists for standard genome sequencing and annotation.</title>
        <authorList>
            <consortium name="The Broad Institute Genomics Platform"/>
            <consortium name="The Broad Institute Genome Sequencing Center for Infectious Disease"/>
            <person name="Wu L."/>
            <person name="Ma J."/>
        </authorList>
    </citation>
    <scope>NUCLEOTIDE SEQUENCE [LARGE SCALE GENOMIC DNA]</scope>
    <source>
        <strain evidence="5">CGMCC 1.16306</strain>
    </source>
</reference>
<evidence type="ECO:0000256" key="1">
    <source>
        <dbReference type="ARBA" id="ARBA00022676"/>
    </source>
</evidence>
<dbReference type="Pfam" id="PF00534">
    <property type="entry name" value="Glycos_transf_1"/>
    <property type="match status" value="1"/>
</dbReference>
<sequence length="499" mass="58233">MNKIYMIMYSVNEKKGGGTQAMLARTKLFRDHGVMADIATFDYNPDYKKMENRLKAYSKMHALASILNVYDYYKELNTNGNNDIRNDASIQETKHDSKYLTKGKTLYFLDGEIVLAKHFSENGDVDFVEYYDKSEKVKERHEFIDNRLHRKVKYVDQKIISDRIYTEEGFCFVTRFYEPDTENITGIFLFEKQTGKTFSFKNEREFGAYWLTEVCKNDVKNNVKPNLIIDGQGSLPRILLVPKHLAKRYYILHTNHFQSPYKIGSPIARPYDYVFKHLKELDGLIVLTEKQKKDIEIQFGRHKNIFVIPNYSRILDIAEIEKNPYKVTLVGRLAKQKAIHRAIEMFRFVVEKEQNAILEIFGEGSEKEFLQKEIKKHKLEKNVFLRGHSADVQKEMQESIVTVLTSIFEGFGLVVAESLLNCTPVVSLDCNYGPSDIISHGEDGYIETDLKKMADRVLFFIKNPDYAIKMGKRGRKNMIQKYSSEAIFKKWSVLLDRDF</sequence>
<evidence type="ECO:0000256" key="2">
    <source>
        <dbReference type="ARBA" id="ARBA00022679"/>
    </source>
</evidence>
<gene>
    <name evidence="4" type="ORF">ACFO4N_17205</name>
</gene>
<accession>A0ABV9GUS2</accession>
<dbReference type="PANTHER" id="PTHR12526">
    <property type="entry name" value="GLYCOSYLTRANSFERASE"/>
    <property type="match status" value="1"/>
</dbReference>
<feature type="domain" description="Glycosyl transferase family 1" evidence="3">
    <location>
        <begin position="318"/>
        <end position="476"/>
    </location>
</feature>
<evidence type="ECO:0000259" key="3">
    <source>
        <dbReference type="Pfam" id="PF00534"/>
    </source>
</evidence>